<dbReference type="PANTHER" id="PTHR38049">
    <property type="entry name" value="RICIN B LECTIN DOMAIN-CONTAINING PROTEIN"/>
    <property type="match status" value="1"/>
</dbReference>
<evidence type="ECO:0000313" key="3">
    <source>
        <dbReference type="Proteomes" id="UP000803844"/>
    </source>
</evidence>
<organism evidence="2 3">
    <name type="scientific">Cryphonectria parasitica (strain ATCC 38755 / EP155)</name>
    <dbReference type="NCBI Taxonomy" id="660469"/>
    <lineage>
        <taxon>Eukaryota</taxon>
        <taxon>Fungi</taxon>
        <taxon>Dikarya</taxon>
        <taxon>Ascomycota</taxon>
        <taxon>Pezizomycotina</taxon>
        <taxon>Sordariomycetes</taxon>
        <taxon>Sordariomycetidae</taxon>
        <taxon>Diaporthales</taxon>
        <taxon>Cryphonectriaceae</taxon>
        <taxon>Cryphonectria-Endothia species complex</taxon>
        <taxon>Cryphonectria</taxon>
    </lineage>
</organism>
<gene>
    <name evidence="2" type="ORF">M406DRAFT_352430</name>
</gene>
<dbReference type="PANTHER" id="PTHR38049:SF2">
    <property type="entry name" value="RICIN B LECTIN DOMAIN-CONTAINING PROTEIN"/>
    <property type="match status" value="1"/>
</dbReference>
<dbReference type="AlphaFoldDB" id="A0A9P4XZ47"/>
<name>A0A9P4XZ47_CRYP1</name>
<dbReference type="RefSeq" id="XP_040774639.1">
    <property type="nucleotide sequence ID" value="XM_040922688.1"/>
</dbReference>
<comment type="caution">
    <text evidence="2">The sequence shown here is derived from an EMBL/GenBank/DDBJ whole genome shotgun (WGS) entry which is preliminary data.</text>
</comment>
<feature type="region of interest" description="Disordered" evidence="1">
    <location>
        <begin position="197"/>
        <end position="232"/>
    </location>
</feature>
<sequence>MSQQVDFLVAFATVVGGVEAIRQVQAKARRQEHRSRKNNLVVHCPKSSQYSAKIEGKHVVLSGGKLYVDTGTEHNIPFGHPFAGYYLPFPGAQFDGLVSTIHDDPPIMNWICVNRQTYEVQYGERSFAEQNFKGPFDVTRQDRRLTMGGWEGFVAVLEGDFFALYFDLDDDRLKSKVAQGTPVIEVELQRIEMRAAKPAAAKEMANGHSERANSASDEDSGVGTKLESPEVD</sequence>
<accession>A0A9P4XZ47</accession>
<protein>
    <submittedName>
        <fullName evidence="2">Uncharacterized protein</fullName>
    </submittedName>
</protein>
<dbReference type="Proteomes" id="UP000803844">
    <property type="component" value="Unassembled WGS sequence"/>
</dbReference>
<evidence type="ECO:0000313" key="2">
    <source>
        <dbReference type="EMBL" id="KAF3763678.1"/>
    </source>
</evidence>
<reference evidence="2" key="1">
    <citation type="journal article" date="2020" name="Phytopathology">
        <title>Genome sequence of the chestnut blight fungus Cryphonectria parasitica EP155: A fundamental resource for an archetypical invasive plant pathogen.</title>
        <authorList>
            <person name="Crouch J.A."/>
            <person name="Dawe A."/>
            <person name="Aerts A."/>
            <person name="Barry K."/>
            <person name="Churchill A.C.L."/>
            <person name="Grimwood J."/>
            <person name="Hillman B."/>
            <person name="Milgroom M.G."/>
            <person name="Pangilinan J."/>
            <person name="Smith M."/>
            <person name="Salamov A."/>
            <person name="Schmutz J."/>
            <person name="Yadav J."/>
            <person name="Grigoriev I.V."/>
            <person name="Nuss D."/>
        </authorList>
    </citation>
    <scope>NUCLEOTIDE SEQUENCE</scope>
    <source>
        <strain evidence="2">EP155</strain>
    </source>
</reference>
<proteinExistence type="predicted"/>
<evidence type="ECO:0000256" key="1">
    <source>
        <dbReference type="SAM" id="MobiDB-lite"/>
    </source>
</evidence>
<dbReference type="GeneID" id="63839817"/>
<dbReference type="EMBL" id="MU032349">
    <property type="protein sequence ID" value="KAF3763678.1"/>
    <property type="molecule type" value="Genomic_DNA"/>
</dbReference>
<dbReference type="OrthoDB" id="3928002at2759"/>
<keyword evidence="3" id="KW-1185">Reference proteome</keyword>